<proteinExistence type="predicted"/>
<organism evidence="1 2">
    <name type="scientific">Actinoplanes lutulentus</name>
    <dbReference type="NCBI Taxonomy" id="1287878"/>
    <lineage>
        <taxon>Bacteria</taxon>
        <taxon>Bacillati</taxon>
        <taxon>Actinomycetota</taxon>
        <taxon>Actinomycetes</taxon>
        <taxon>Micromonosporales</taxon>
        <taxon>Micromonosporaceae</taxon>
        <taxon>Actinoplanes</taxon>
    </lineage>
</organism>
<sequence>MRLFTASLMTDLSWGNLLPSSHTIRVKSIEE</sequence>
<name>A0A327YYT6_9ACTN</name>
<dbReference type="AlphaFoldDB" id="A0A327YYT6"/>
<evidence type="ECO:0000313" key="2">
    <source>
        <dbReference type="Proteomes" id="UP000249341"/>
    </source>
</evidence>
<dbReference type="EMBL" id="QLMJ01000029">
    <property type="protein sequence ID" value="RAK26058.1"/>
    <property type="molecule type" value="Genomic_DNA"/>
</dbReference>
<gene>
    <name evidence="1" type="ORF">B0I29_12994</name>
</gene>
<reference evidence="1 2" key="1">
    <citation type="submission" date="2018-06" db="EMBL/GenBank/DDBJ databases">
        <title>Genomic Encyclopedia of Type Strains, Phase III (KMG-III): the genomes of soil and plant-associated and newly described type strains.</title>
        <authorList>
            <person name="Whitman W."/>
        </authorList>
    </citation>
    <scope>NUCLEOTIDE SEQUENCE [LARGE SCALE GENOMIC DNA]</scope>
    <source>
        <strain evidence="1 2">CGMCC 4.7090</strain>
    </source>
</reference>
<dbReference type="Proteomes" id="UP000249341">
    <property type="component" value="Unassembled WGS sequence"/>
</dbReference>
<accession>A0A327YYT6</accession>
<evidence type="ECO:0000313" key="1">
    <source>
        <dbReference type="EMBL" id="RAK26058.1"/>
    </source>
</evidence>
<comment type="caution">
    <text evidence="1">The sequence shown here is derived from an EMBL/GenBank/DDBJ whole genome shotgun (WGS) entry which is preliminary data.</text>
</comment>
<keyword evidence="2" id="KW-1185">Reference proteome</keyword>
<protein>
    <submittedName>
        <fullName evidence="1">Uncharacterized protein</fullName>
    </submittedName>
</protein>